<evidence type="ECO:0008006" key="4">
    <source>
        <dbReference type="Google" id="ProtNLM"/>
    </source>
</evidence>
<evidence type="ECO:0000256" key="1">
    <source>
        <dbReference type="SAM" id="SignalP"/>
    </source>
</evidence>
<sequence>MRRLNAPLILLCVASSILAGCQSVDRRINQHAEVFATLTPAEQARVRAGDIQVGDTLNMVQLAFGQPDEYDAFPISTGATRTTWTYFKTKYIKEASRLGKIDVQQNTAQVEDVYRVLYQITQQVTFIDDEVVHVRQPLREAQALAALGSR</sequence>
<gene>
    <name evidence="2" type="ORF">PXH66_16040</name>
</gene>
<accession>A0AAE9ZVF0</accession>
<dbReference type="Proteomes" id="UP001218638">
    <property type="component" value="Chromosome"/>
</dbReference>
<dbReference type="AlphaFoldDB" id="A0AAE9ZVF0"/>
<keyword evidence="3" id="KW-1185">Reference proteome</keyword>
<organism evidence="2 3">
    <name type="scientific">Synoicihabitans lomoniglobus</name>
    <dbReference type="NCBI Taxonomy" id="2909285"/>
    <lineage>
        <taxon>Bacteria</taxon>
        <taxon>Pseudomonadati</taxon>
        <taxon>Verrucomicrobiota</taxon>
        <taxon>Opitutia</taxon>
        <taxon>Opitutales</taxon>
        <taxon>Opitutaceae</taxon>
        <taxon>Synoicihabitans</taxon>
    </lineage>
</organism>
<feature type="chain" id="PRO_5042011602" description="Outer membrane protein assembly factor BamE" evidence="1">
    <location>
        <begin position="20"/>
        <end position="150"/>
    </location>
</feature>
<protein>
    <recommendedName>
        <fullName evidence="4">Outer membrane protein assembly factor BamE</fullName>
    </recommendedName>
</protein>
<evidence type="ECO:0000313" key="3">
    <source>
        <dbReference type="Proteomes" id="UP001218638"/>
    </source>
</evidence>
<proteinExistence type="predicted"/>
<dbReference type="EMBL" id="CP119075">
    <property type="protein sequence ID" value="WED63849.1"/>
    <property type="molecule type" value="Genomic_DNA"/>
</dbReference>
<feature type="signal peptide" evidence="1">
    <location>
        <begin position="1"/>
        <end position="19"/>
    </location>
</feature>
<dbReference type="KEGG" id="slom:PXH66_16040"/>
<keyword evidence="1" id="KW-0732">Signal</keyword>
<name>A0AAE9ZVF0_9BACT</name>
<evidence type="ECO:0000313" key="2">
    <source>
        <dbReference type="EMBL" id="WED63849.1"/>
    </source>
</evidence>
<dbReference type="PROSITE" id="PS51257">
    <property type="entry name" value="PROKAR_LIPOPROTEIN"/>
    <property type="match status" value="1"/>
</dbReference>
<dbReference type="RefSeq" id="WP_330930553.1">
    <property type="nucleotide sequence ID" value="NZ_CP119075.1"/>
</dbReference>
<reference evidence="2" key="1">
    <citation type="submission" date="2023-03" db="EMBL/GenBank/DDBJ databases">
        <title>Lomoglobus Profundus gen. nov., sp. nov., a novel member of the phylum Verrucomicrobia, isolated from deep-marine sediment of South China Sea.</title>
        <authorList>
            <person name="Ahmad T."/>
            <person name="Ishaq S.E."/>
            <person name="Wang F."/>
        </authorList>
    </citation>
    <scope>NUCLEOTIDE SEQUENCE</scope>
    <source>
        <strain evidence="2">LMO-M01</strain>
    </source>
</reference>